<gene>
    <name evidence="1" type="ORF">L9F63_000489</name>
</gene>
<feature type="non-terminal residue" evidence="1">
    <location>
        <position position="1"/>
    </location>
</feature>
<feature type="non-terminal residue" evidence="1">
    <location>
        <position position="60"/>
    </location>
</feature>
<protein>
    <submittedName>
        <fullName evidence="1">Uncharacterized protein</fullName>
    </submittedName>
</protein>
<reference evidence="1" key="1">
    <citation type="journal article" date="2023" name="IScience">
        <title>Live-bearing cockroach genome reveals convergent evolutionary mechanisms linked to viviparity in insects and beyond.</title>
        <authorList>
            <person name="Fouks B."/>
            <person name="Harrison M.C."/>
            <person name="Mikhailova A.A."/>
            <person name="Marchal E."/>
            <person name="English S."/>
            <person name="Carruthers M."/>
            <person name="Jennings E.C."/>
            <person name="Chiamaka E.L."/>
            <person name="Frigard R.A."/>
            <person name="Pippel M."/>
            <person name="Attardo G.M."/>
            <person name="Benoit J.B."/>
            <person name="Bornberg-Bauer E."/>
            <person name="Tobe S.S."/>
        </authorList>
    </citation>
    <scope>NUCLEOTIDE SEQUENCE</scope>
    <source>
        <strain evidence="1">Stay&amp;Tobe</strain>
    </source>
</reference>
<dbReference type="EMBL" id="JASPKZ010000021">
    <property type="protein sequence ID" value="KAJ9601351.1"/>
    <property type="molecule type" value="Genomic_DNA"/>
</dbReference>
<dbReference type="Proteomes" id="UP001233999">
    <property type="component" value="Unassembled WGS sequence"/>
</dbReference>
<dbReference type="AlphaFoldDB" id="A0AAD8AMI1"/>
<evidence type="ECO:0000313" key="1">
    <source>
        <dbReference type="EMBL" id="KAJ9601351.1"/>
    </source>
</evidence>
<evidence type="ECO:0000313" key="2">
    <source>
        <dbReference type="Proteomes" id="UP001233999"/>
    </source>
</evidence>
<reference evidence="1" key="2">
    <citation type="submission" date="2023-05" db="EMBL/GenBank/DDBJ databases">
        <authorList>
            <person name="Fouks B."/>
        </authorList>
    </citation>
    <scope>NUCLEOTIDE SEQUENCE</scope>
    <source>
        <strain evidence="1">Stay&amp;Tobe</strain>
        <tissue evidence="1">Testes</tissue>
    </source>
</reference>
<keyword evidence="2" id="KW-1185">Reference proteome</keyword>
<organism evidence="1 2">
    <name type="scientific">Diploptera punctata</name>
    <name type="common">Pacific beetle cockroach</name>
    <dbReference type="NCBI Taxonomy" id="6984"/>
    <lineage>
        <taxon>Eukaryota</taxon>
        <taxon>Metazoa</taxon>
        <taxon>Ecdysozoa</taxon>
        <taxon>Arthropoda</taxon>
        <taxon>Hexapoda</taxon>
        <taxon>Insecta</taxon>
        <taxon>Pterygota</taxon>
        <taxon>Neoptera</taxon>
        <taxon>Polyneoptera</taxon>
        <taxon>Dictyoptera</taxon>
        <taxon>Blattodea</taxon>
        <taxon>Blaberoidea</taxon>
        <taxon>Blaberidae</taxon>
        <taxon>Diplopterinae</taxon>
        <taxon>Diploptera</taxon>
    </lineage>
</organism>
<accession>A0AAD8AMI1</accession>
<proteinExistence type="predicted"/>
<name>A0AAD8AMI1_DIPPU</name>
<sequence length="60" mass="7320">ITPTELWLTMNMIMFEIAISWKHESYEQILKELKLIHEKKNVIMFSNPHQSYLKIVRNFL</sequence>
<comment type="caution">
    <text evidence="1">The sequence shown here is derived from an EMBL/GenBank/DDBJ whole genome shotgun (WGS) entry which is preliminary data.</text>
</comment>